<proteinExistence type="predicted"/>
<gene>
    <name evidence="1" type="ORF">HZU75_06525</name>
</gene>
<dbReference type="AlphaFoldDB" id="A0A7D5VA68"/>
<dbReference type="RefSeq" id="WP_180308341.1">
    <property type="nucleotide sequence ID" value="NZ_CP058952.1"/>
</dbReference>
<evidence type="ECO:0000313" key="1">
    <source>
        <dbReference type="EMBL" id="QLI81213.1"/>
    </source>
</evidence>
<protein>
    <submittedName>
        <fullName evidence="1">Uncharacterized protein</fullName>
    </submittedName>
</protein>
<dbReference type="Proteomes" id="UP000510822">
    <property type="component" value="Chromosome"/>
</dbReference>
<dbReference type="EMBL" id="CP058952">
    <property type="protein sequence ID" value="QLI81213.1"/>
    <property type="molecule type" value="Genomic_DNA"/>
</dbReference>
<reference evidence="1 2" key="1">
    <citation type="journal article" date="2016" name="Int. J. Syst. Evol. Microbiol.">
        <title>Chitinibacter fontanus sp. nov., isolated from a spring.</title>
        <authorList>
            <person name="Sheu S.Y."/>
            <person name="Li Y.S."/>
            <person name="Young C.C."/>
            <person name="Chen W.M."/>
        </authorList>
    </citation>
    <scope>NUCLEOTIDE SEQUENCE [LARGE SCALE GENOMIC DNA]</scope>
    <source>
        <strain evidence="1 2">STM-7</strain>
    </source>
</reference>
<keyword evidence="2" id="KW-1185">Reference proteome</keyword>
<accession>A0A7D5VA68</accession>
<organism evidence="1 2">
    <name type="scientific">Chitinibacter fontanus</name>
    <dbReference type="NCBI Taxonomy" id="1737446"/>
    <lineage>
        <taxon>Bacteria</taxon>
        <taxon>Pseudomonadati</taxon>
        <taxon>Pseudomonadota</taxon>
        <taxon>Betaproteobacteria</taxon>
        <taxon>Neisseriales</taxon>
        <taxon>Chitinibacteraceae</taxon>
        <taxon>Chitinibacter</taxon>
    </lineage>
</organism>
<dbReference type="KEGG" id="cfon:HZU75_06525"/>
<sequence>MDSCKLILAEILKSVSAYREGNLSLIGIINRLEELNNALTSVSFNWGFDIEDYLLELDIIYGLLSVSEKKELSKDDKSDIDKYLTDIYTRASTELDLLSKSL</sequence>
<name>A0A7D5VA68_9NEIS</name>
<evidence type="ECO:0000313" key="2">
    <source>
        <dbReference type="Proteomes" id="UP000510822"/>
    </source>
</evidence>